<name>A0A5E6U694_PSEFL</name>
<dbReference type="AlphaFoldDB" id="A0A5E6U694"/>
<evidence type="ECO:0000313" key="6">
    <source>
        <dbReference type="Proteomes" id="UP000325607"/>
    </source>
</evidence>
<dbReference type="Proteomes" id="UP000325607">
    <property type="component" value="Unassembled WGS sequence"/>
</dbReference>
<comment type="function">
    <text evidence="4">ATP-dependent carboxylate-amine ligase which exhibits weak glutamate--cysteine ligase activity.</text>
</comment>
<comment type="catalytic activity">
    <reaction evidence="4">
        <text>L-cysteine + L-glutamate + ATP = gamma-L-glutamyl-L-cysteine + ADP + phosphate + H(+)</text>
        <dbReference type="Rhea" id="RHEA:13285"/>
        <dbReference type="ChEBI" id="CHEBI:15378"/>
        <dbReference type="ChEBI" id="CHEBI:29985"/>
        <dbReference type="ChEBI" id="CHEBI:30616"/>
        <dbReference type="ChEBI" id="CHEBI:35235"/>
        <dbReference type="ChEBI" id="CHEBI:43474"/>
        <dbReference type="ChEBI" id="CHEBI:58173"/>
        <dbReference type="ChEBI" id="CHEBI:456216"/>
        <dbReference type="EC" id="6.3.2.2"/>
    </reaction>
</comment>
<dbReference type="GO" id="GO:0042398">
    <property type="term" value="P:modified amino acid biosynthetic process"/>
    <property type="evidence" value="ECO:0007669"/>
    <property type="project" value="InterPro"/>
</dbReference>
<dbReference type="PANTHER" id="PTHR36510">
    <property type="entry name" value="GLUTAMATE--CYSTEINE LIGASE 2-RELATED"/>
    <property type="match status" value="1"/>
</dbReference>
<gene>
    <name evidence="5" type="ORF">PS645_03297</name>
</gene>
<evidence type="ECO:0000256" key="4">
    <source>
        <dbReference type="HAMAP-Rule" id="MF_01609"/>
    </source>
</evidence>
<keyword evidence="3 4" id="KW-0067">ATP-binding</keyword>
<dbReference type="InterPro" id="IPR014746">
    <property type="entry name" value="Gln_synth/guanido_kin_cat_dom"/>
</dbReference>
<sequence>MNTDLRFGIEEEYFITELGSRKMTARPSPLAIQACEAALGPFFALEMFQGQIEVASPIFSTVVEAAHYLDEARASLRHALEPHGLGLLSVGSHPLADWRAQCATEQPHFAQLFEDYRLVAQRSVLSGLHVHVEVPSQLDRVQVMNEVLPWTPLLLALSCSSPFWDSAESGYMSYRQTACDEWPRMGIPEYFSDQQAYDSYVGLLMQTGAIKQAGDCWWGVRPAARYPTLELRMTDACPRVDDALCIASFFRLLVAYAIEHVQPGAEYSQNSRWILMENRWRAKRYGVEATFIIEGYDRAFTTEQWMFRAQQILGRTAHEMGVGDVFRQLRRMLAEGSSAHRQLEVFQRTLNAGDDNQAALTAVVDHLLKETAKPSRFVERTLETLNAG</sequence>
<dbReference type="HAMAP" id="MF_01609">
    <property type="entry name" value="Glu_cys_ligase_2"/>
    <property type="match status" value="1"/>
</dbReference>
<keyword evidence="1 4" id="KW-0436">Ligase</keyword>
<dbReference type="InterPro" id="IPR006336">
    <property type="entry name" value="GCS2"/>
</dbReference>
<dbReference type="InterPro" id="IPR011793">
    <property type="entry name" value="YbdK"/>
</dbReference>
<dbReference type="InterPro" id="IPR050141">
    <property type="entry name" value="GCL_type2/YbdK_subfam"/>
</dbReference>
<dbReference type="Gene3D" id="3.30.590.20">
    <property type="match status" value="1"/>
</dbReference>
<dbReference type="RefSeq" id="WP_150581423.1">
    <property type="nucleotide sequence ID" value="NZ_CABVGX010000026.1"/>
</dbReference>
<keyword evidence="2 4" id="KW-0547">Nucleotide-binding</keyword>
<dbReference type="PANTHER" id="PTHR36510:SF1">
    <property type="entry name" value="GLUTAMATE--CYSTEINE LIGASE 2-RELATED"/>
    <property type="match status" value="1"/>
</dbReference>
<dbReference type="EC" id="6.3.2.2" evidence="4"/>
<evidence type="ECO:0000256" key="2">
    <source>
        <dbReference type="ARBA" id="ARBA00022741"/>
    </source>
</evidence>
<accession>A0A5E6U694</accession>
<protein>
    <recommendedName>
        <fullName evidence="4">Putative glutamate--cysteine ligase 2</fullName>
        <ecNumber evidence="4">6.3.2.2</ecNumber>
    </recommendedName>
    <alternativeName>
        <fullName evidence="4">Gamma-glutamylcysteine synthetase 2</fullName>
        <shortName evidence="4">GCS 2</shortName>
        <shortName evidence="4">Gamma-GCS 2</shortName>
    </alternativeName>
</protein>
<dbReference type="SUPFAM" id="SSF55931">
    <property type="entry name" value="Glutamine synthetase/guanido kinase"/>
    <property type="match status" value="1"/>
</dbReference>
<evidence type="ECO:0000256" key="1">
    <source>
        <dbReference type="ARBA" id="ARBA00022598"/>
    </source>
</evidence>
<dbReference type="NCBIfam" id="NF010039">
    <property type="entry name" value="PRK13515.1"/>
    <property type="match status" value="1"/>
</dbReference>
<reference evidence="5 6" key="1">
    <citation type="submission" date="2019-09" db="EMBL/GenBank/DDBJ databases">
        <authorList>
            <person name="Chandra G."/>
            <person name="Truman W A."/>
        </authorList>
    </citation>
    <scope>NUCLEOTIDE SEQUENCE [LARGE SCALE GENOMIC DNA]</scope>
    <source>
        <strain evidence="5">PS645</strain>
    </source>
</reference>
<dbReference type="EMBL" id="CABVGX010000026">
    <property type="protein sequence ID" value="VVN01170.1"/>
    <property type="molecule type" value="Genomic_DNA"/>
</dbReference>
<evidence type="ECO:0000256" key="3">
    <source>
        <dbReference type="ARBA" id="ARBA00022840"/>
    </source>
</evidence>
<dbReference type="OrthoDB" id="9769628at2"/>
<dbReference type="GO" id="GO:0005524">
    <property type="term" value="F:ATP binding"/>
    <property type="evidence" value="ECO:0007669"/>
    <property type="project" value="UniProtKB-KW"/>
</dbReference>
<evidence type="ECO:0000313" key="5">
    <source>
        <dbReference type="EMBL" id="VVN01170.1"/>
    </source>
</evidence>
<dbReference type="GO" id="GO:0004357">
    <property type="term" value="F:glutamate-cysteine ligase activity"/>
    <property type="evidence" value="ECO:0007669"/>
    <property type="project" value="UniProtKB-EC"/>
</dbReference>
<organism evidence="5 6">
    <name type="scientific">Pseudomonas fluorescens</name>
    <dbReference type="NCBI Taxonomy" id="294"/>
    <lineage>
        <taxon>Bacteria</taxon>
        <taxon>Pseudomonadati</taxon>
        <taxon>Pseudomonadota</taxon>
        <taxon>Gammaproteobacteria</taxon>
        <taxon>Pseudomonadales</taxon>
        <taxon>Pseudomonadaceae</taxon>
        <taxon>Pseudomonas</taxon>
    </lineage>
</organism>
<dbReference type="Pfam" id="PF04107">
    <property type="entry name" value="GCS2"/>
    <property type="match status" value="1"/>
</dbReference>
<comment type="similarity">
    <text evidence="4">Belongs to the glutamate--cysteine ligase type 2 family. YbdK subfamily.</text>
</comment>
<proteinExistence type="inferred from homology"/>
<dbReference type="NCBIfam" id="TIGR02050">
    <property type="entry name" value="gshA_cyan_rel"/>
    <property type="match status" value="1"/>
</dbReference>